<evidence type="ECO:0000313" key="2">
    <source>
        <dbReference type="EMBL" id="RCJ37578.1"/>
    </source>
</evidence>
<sequence>MAIDAEILQTLDQMPESLKQELLHYAKYLVENYSKAVSQESLQQKKRRSGILKGTFVLPLPDDFDEPLEVFKEYME</sequence>
<organism evidence="2 3">
    <name type="scientific">Nostoc punctiforme NIES-2108</name>
    <dbReference type="NCBI Taxonomy" id="1356359"/>
    <lineage>
        <taxon>Bacteria</taxon>
        <taxon>Bacillati</taxon>
        <taxon>Cyanobacteriota</taxon>
        <taxon>Cyanophyceae</taxon>
        <taxon>Nostocales</taxon>
        <taxon>Nostocaceae</taxon>
        <taxon>Nostoc</taxon>
    </lineage>
</organism>
<reference evidence="2 3" key="1">
    <citation type="submission" date="2016-04" db="EMBL/GenBank/DDBJ databases">
        <authorList>
            <person name="Evans L.H."/>
            <person name="Alamgir A."/>
            <person name="Owens N."/>
            <person name="Weber N.D."/>
            <person name="Virtaneva K."/>
            <person name="Barbian K."/>
            <person name="Babar A."/>
            <person name="Rosenke K."/>
        </authorList>
    </citation>
    <scope>NUCLEOTIDE SEQUENCE [LARGE SCALE GENOMIC DNA]</scope>
    <source>
        <strain evidence="2">NIES-2108</strain>
    </source>
</reference>
<dbReference type="InterPro" id="IPR018739">
    <property type="entry name" value="DUF2281"/>
</dbReference>
<evidence type="ECO:0000259" key="1">
    <source>
        <dbReference type="Pfam" id="PF10047"/>
    </source>
</evidence>
<accession>A0A367RLY5</accession>
<protein>
    <recommendedName>
        <fullName evidence="1">DUF2281 domain-containing protein</fullName>
    </recommendedName>
</protein>
<feature type="domain" description="DUF2281" evidence="1">
    <location>
        <begin position="6"/>
        <end position="74"/>
    </location>
</feature>
<name>A0A367RLY5_NOSPU</name>
<gene>
    <name evidence="2" type="ORF">A6769_11795</name>
</gene>
<proteinExistence type="predicted"/>
<dbReference type="EMBL" id="LXQE01000136">
    <property type="protein sequence ID" value="RCJ37578.1"/>
    <property type="molecule type" value="Genomic_DNA"/>
</dbReference>
<comment type="caution">
    <text evidence="2">The sequence shown here is derived from an EMBL/GenBank/DDBJ whole genome shotgun (WGS) entry which is preliminary data.</text>
</comment>
<evidence type="ECO:0000313" key="3">
    <source>
        <dbReference type="Proteomes" id="UP000252085"/>
    </source>
</evidence>
<dbReference type="Proteomes" id="UP000252085">
    <property type="component" value="Unassembled WGS sequence"/>
</dbReference>
<dbReference type="Pfam" id="PF10047">
    <property type="entry name" value="DUF2281"/>
    <property type="match status" value="1"/>
</dbReference>
<dbReference type="AlphaFoldDB" id="A0A367RLY5"/>